<evidence type="ECO:0000256" key="1">
    <source>
        <dbReference type="ARBA" id="ARBA00001966"/>
    </source>
</evidence>
<protein>
    <submittedName>
        <fullName evidence="6">Putative DNA modification/repair radical SAM protein</fullName>
    </submittedName>
</protein>
<proteinExistence type="predicted"/>
<dbReference type="PANTHER" id="PTHR21180">
    <property type="entry name" value="ENDONUCLEASE/EXONUCLEASE/PHOSPHATASE FAMILY DOMAIN-CONTAINING PROTEIN 1"/>
    <property type="match status" value="1"/>
</dbReference>
<dbReference type="EMBL" id="FZOU01000002">
    <property type="protein sequence ID" value="SNS84199.1"/>
    <property type="molecule type" value="Genomic_DNA"/>
</dbReference>
<keyword evidence="5" id="KW-0411">Iron-sulfur</keyword>
<reference evidence="6 7" key="1">
    <citation type="submission" date="2017-06" db="EMBL/GenBank/DDBJ databases">
        <authorList>
            <person name="Kim H.J."/>
            <person name="Triplett B.A."/>
        </authorList>
    </citation>
    <scope>NUCLEOTIDE SEQUENCE [LARGE SCALE GENOMIC DNA]</scope>
    <source>
        <strain evidence="6 7">DSM 18704</strain>
    </source>
</reference>
<evidence type="ECO:0000313" key="6">
    <source>
        <dbReference type="EMBL" id="SNS84199.1"/>
    </source>
</evidence>
<dbReference type="GO" id="GO:0051536">
    <property type="term" value="F:iron-sulfur cluster binding"/>
    <property type="evidence" value="ECO:0007669"/>
    <property type="project" value="UniProtKB-KW"/>
</dbReference>
<dbReference type="PANTHER" id="PTHR21180:SF9">
    <property type="entry name" value="TYPE II SECRETION SYSTEM PROTEIN K"/>
    <property type="match status" value="1"/>
</dbReference>
<evidence type="ECO:0000313" key="7">
    <source>
        <dbReference type="Proteomes" id="UP000198356"/>
    </source>
</evidence>
<dbReference type="AlphaFoldDB" id="A0A239HSA4"/>
<dbReference type="SUPFAM" id="SSF47781">
    <property type="entry name" value="RuvA domain 2-like"/>
    <property type="match status" value="1"/>
</dbReference>
<dbReference type="SFLD" id="SFLDG01102">
    <property type="entry name" value="Uncharacterised_Radical_SAM_Su"/>
    <property type="match status" value="1"/>
</dbReference>
<keyword evidence="3" id="KW-0479">Metal-binding</keyword>
<name>A0A239HSA4_9BACT</name>
<evidence type="ECO:0000256" key="2">
    <source>
        <dbReference type="ARBA" id="ARBA00022691"/>
    </source>
</evidence>
<organism evidence="6 7">
    <name type="scientific">Granulicella rosea</name>
    <dbReference type="NCBI Taxonomy" id="474952"/>
    <lineage>
        <taxon>Bacteria</taxon>
        <taxon>Pseudomonadati</taxon>
        <taxon>Acidobacteriota</taxon>
        <taxon>Terriglobia</taxon>
        <taxon>Terriglobales</taxon>
        <taxon>Acidobacteriaceae</taxon>
        <taxon>Granulicella</taxon>
    </lineage>
</organism>
<comment type="cofactor">
    <cofactor evidence="1">
        <name>[4Fe-4S] cluster</name>
        <dbReference type="ChEBI" id="CHEBI:49883"/>
    </cofactor>
</comment>
<evidence type="ECO:0000256" key="4">
    <source>
        <dbReference type="ARBA" id="ARBA00023004"/>
    </source>
</evidence>
<evidence type="ECO:0000256" key="3">
    <source>
        <dbReference type="ARBA" id="ARBA00022723"/>
    </source>
</evidence>
<dbReference type="InterPro" id="IPR023874">
    <property type="entry name" value="DNA_rSAM_put"/>
</dbReference>
<dbReference type="InterPro" id="IPR051675">
    <property type="entry name" value="Endo/Exo/Phosphatase_dom_1"/>
</dbReference>
<dbReference type="InterPro" id="IPR010994">
    <property type="entry name" value="RuvA_2-like"/>
</dbReference>
<dbReference type="SUPFAM" id="SSF102114">
    <property type="entry name" value="Radical SAM enzymes"/>
    <property type="match status" value="1"/>
</dbReference>
<sequence length="410" mass="45644">MMTTQDKLAILADAAKYDASCASSGAKRAGNGEGIGHSDGMGICHSYTPDGRCVSLLKILLTNFCTYDCVFCVNRVSSDIRRARFTPEEVVNLTLDFYKRNYIEGLFLSSGIIRSPDYTMEQLISVAKQLRKVHKFGGYIHLKAIPGCSQTLIDEAGLVADRLSANIELPTQQDLVQLAPEKKSVVIESTMSQIALRKDEADEDRRRSKLAPKFAAAGQSTQMVVGATPANDRQILTTATHLYGQYKLRRIYYTGFSPYPEADTRLPLAATPRIREHRLYQSDWLMRFYGFEASELTTPEAPDLSLTEDPKTVWAKGHPEFFPVDVNAAPRESLLRVPGIGYRNVERILSIRRYHALLVDDLKKLHVRLKQALPFLIAVDHLPGRTLAQDSQPGLQLDLFAPISALTGSI</sequence>
<dbReference type="InterPro" id="IPR013785">
    <property type="entry name" value="Aldolase_TIM"/>
</dbReference>
<dbReference type="Proteomes" id="UP000198356">
    <property type="component" value="Unassembled WGS sequence"/>
</dbReference>
<evidence type="ECO:0000256" key="5">
    <source>
        <dbReference type="ARBA" id="ARBA00023014"/>
    </source>
</evidence>
<dbReference type="Gene3D" id="3.20.20.70">
    <property type="entry name" value="Aldolase class I"/>
    <property type="match status" value="1"/>
</dbReference>
<gene>
    <name evidence="6" type="ORF">SAMN05421770_102538</name>
</gene>
<dbReference type="SFLD" id="SFLDS00029">
    <property type="entry name" value="Radical_SAM"/>
    <property type="match status" value="1"/>
</dbReference>
<dbReference type="GO" id="GO:0003824">
    <property type="term" value="F:catalytic activity"/>
    <property type="evidence" value="ECO:0007669"/>
    <property type="project" value="InterPro"/>
</dbReference>
<keyword evidence="2" id="KW-0949">S-adenosyl-L-methionine</keyword>
<dbReference type="NCBIfam" id="TIGR03916">
    <property type="entry name" value="rSAM_link_UDG"/>
    <property type="match status" value="1"/>
</dbReference>
<dbReference type="GO" id="GO:0046872">
    <property type="term" value="F:metal ion binding"/>
    <property type="evidence" value="ECO:0007669"/>
    <property type="project" value="UniProtKB-KW"/>
</dbReference>
<dbReference type="RefSeq" id="WP_089408012.1">
    <property type="nucleotide sequence ID" value="NZ_FZOU01000002.1"/>
</dbReference>
<dbReference type="Gene3D" id="1.10.150.320">
    <property type="entry name" value="Photosystem II 12 kDa extrinsic protein"/>
    <property type="match status" value="1"/>
</dbReference>
<accession>A0A239HSA4</accession>
<dbReference type="InterPro" id="IPR007197">
    <property type="entry name" value="rSAM"/>
</dbReference>
<dbReference type="OrthoDB" id="9801154at2"/>
<keyword evidence="7" id="KW-1185">Reference proteome</keyword>
<dbReference type="CDD" id="cd01335">
    <property type="entry name" value="Radical_SAM"/>
    <property type="match status" value="1"/>
</dbReference>
<dbReference type="InterPro" id="IPR058240">
    <property type="entry name" value="rSAM_sf"/>
</dbReference>
<keyword evidence="4" id="KW-0408">Iron</keyword>